<sequence length="37" mass="3875">MIGVPQATTNPRSKPLAFSPNKTIHPSRGLLTAGSQT</sequence>
<feature type="region of interest" description="Disordered" evidence="1">
    <location>
        <begin position="1"/>
        <end position="37"/>
    </location>
</feature>
<dbReference type="Proteomes" id="UP000250241">
    <property type="component" value="Chromosome"/>
</dbReference>
<reference evidence="2 3" key="1">
    <citation type="submission" date="2016-10" db="EMBL/GenBank/DDBJ databases">
        <title>Genome sequence of Rothia aeria strain JCM11412.</title>
        <authorList>
            <person name="Nambu T."/>
        </authorList>
    </citation>
    <scope>NUCLEOTIDE SEQUENCE [LARGE SCALE GENOMIC DNA]</scope>
    <source>
        <strain evidence="2 3">JCM 11412</strain>
    </source>
</reference>
<dbReference type="KEGG" id="raj:RA11412_0457"/>
<protein>
    <submittedName>
        <fullName evidence="2">Uncharacterized protein</fullName>
    </submittedName>
</protein>
<evidence type="ECO:0000313" key="2">
    <source>
        <dbReference type="EMBL" id="BAV86756.1"/>
    </source>
</evidence>
<accession>A0A2Z5QWI4</accession>
<name>A0A2Z5QWI4_9MICC</name>
<proteinExistence type="predicted"/>
<gene>
    <name evidence="2" type="ORF">RA11412_0457</name>
</gene>
<evidence type="ECO:0000256" key="1">
    <source>
        <dbReference type="SAM" id="MobiDB-lite"/>
    </source>
</evidence>
<dbReference type="EMBL" id="AP017895">
    <property type="protein sequence ID" value="BAV86756.1"/>
    <property type="molecule type" value="Genomic_DNA"/>
</dbReference>
<evidence type="ECO:0000313" key="3">
    <source>
        <dbReference type="Proteomes" id="UP000250241"/>
    </source>
</evidence>
<organism evidence="2 3">
    <name type="scientific">Rothia aeria</name>
    <dbReference type="NCBI Taxonomy" id="172042"/>
    <lineage>
        <taxon>Bacteria</taxon>
        <taxon>Bacillati</taxon>
        <taxon>Actinomycetota</taxon>
        <taxon>Actinomycetes</taxon>
        <taxon>Micrococcales</taxon>
        <taxon>Micrococcaceae</taxon>
        <taxon>Rothia</taxon>
    </lineage>
</organism>
<feature type="compositionally biased region" description="Polar residues" evidence="1">
    <location>
        <begin position="1"/>
        <end position="12"/>
    </location>
</feature>
<dbReference type="AlphaFoldDB" id="A0A2Z5QWI4"/>
<keyword evidence="3" id="KW-1185">Reference proteome</keyword>